<feature type="signal peptide" evidence="1">
    <location>
        <begin position="1"/>
        <end position="22"/>
    </location>
</feature>
<name>A0A1T4VUA7_9GAMM</name>
<keyword evidence="1" id="KW-0732">Signal</keyword>
<dbReference type="RefSeq" id="WP_078920790.1">
    <property type="nucleotide sequence ID" value="NZ_FUYB01000001.1"/>
</dbReference>
<evidence type="ECO:0000313" key="2">
    <source>
        <dbReference type="EMBL" id="SKA68435.1"/>
    </source>
</evidence>
<reference evidence="3" key="1">
    <citation type="submission" date="2017-02" db="EMBL/GenBank/DDBJ databases">
        <authorList>
            <person name="Varghese N."/>
            <person name="Submissions S."/>
        </authorList>
    </citation>
    <scope>NUCLEOTIDE SEQUENCE [LARGE SCALE GENOMIC DNA]</scope>
    <source>
        <strain evidence="3">ATCC 49788</strain>
    </source>
</reference>
<gene>
    <name evidence="2" type="ORF">SAMN02745130_00288</name>
</gene>
<organism evidence="2 3">
    <name type="scientific">Thiothrix eikelboomii</name>
    <dbReference type="NCBI Taxonomy" id="92487"/>
    <lineage>
        <taxon>Bacteria</taxon>
        <taxon>Pseudomonadati</taxon>
        <taxon>Pseudomonadota</taxon>
        <taxon>Gammaproteobacteria</taxon>
        <taxon>Thiotrichales</taxon>
        <taxon>Thiotrichaceae</taxon>
        <taxon>Thiothrix</taxon>
    </lineage>
</organism>
<sequence>MKKISLTAIAGLALIMSTTASAGGGHDRHHGGHGSHHSSNNASFYIGFGPQGHVSYGLHVGAPQVYVQPRHHWRPVHQPRYNHRPYRPHHRVIHRSRGYCELHRGYH</sequence>
<accession>A0A1T4VUA7</accession>
<dbReference type="STRING" id="92487.SAMN02745130_00288"/>
<dbReference type="AlphaFoldDB" id="A0A1T4VUA7"/>
<protein>
    <submittedName>
        <fullName evidence="2">Uncharacterized protein</fullName>
    </submittedName>
</protein>
<evidence type="ECO:0000256" key="1">
    <source>
        <dbReference type="SAM" id="SignalP"/>
    </source>
</evidence>
<proteinExistence type="predicted"/>
<dbReference type="EMBL" id="FUYB01000001">
    <property type="protein sequence ID" value="SKA68435.1"/>
    <property type="molecule type" value="Genomic_DNA"/>
</dbReference>
<evidence type="ECO:0000313" key="3">
    <source>
        <dbReference type="Proteomes" id="UP000190460"/>
    </source>
</evidence>
<dbReference type="Proteomes" id="UP000190460">
    <property type="component" value="Unassembled WGS sequence"/>
</dbReference>
<feature type="chain" id="PRO_5012504568" evidence="1">
    <location>
        <begin position="23"/>
        <end position="107"/>
    </location>
</feature>
<keyword evidence="3" id="KW-1185">Reference proteome</keyword>